<gene>
    <name evidence="11" type="primary">rne1</name>
    <name evidence="11" type="ordered locus">HRM2_06710</name>
</gene>
<dbReference type="OrthoDB" id="9804278at2"/>
<dbReference type="CDD" id="cd04453">
    <property type="entry name" value="S1_RNase_E"/>
    <property type="match status" value="1"/>
</dbReference>
<dbReference type="Pfam" id="PF10150">
    <property type="entry name" value="RNase_E_G"/>
    <property type="match status" value="1"/>
</dbReference>
<dbReference type="GO" id="GO:0046872">
    <property type="term" value="F:metal ion binding"/>
    <property type="evidence" value="ECO:0007669"/>
    <property type="project" value="UniProtKB-KW"/>
</dbReference>
<dbReference type="Gene3D" id="3.40.1260.20">
    <property type="entry name" value="Ribonuclease E, catalytic domain"/>
    <property type="match status" value="1"/>
</dbReference>
<feature type="region of interest" description="Disordered" evidence="8">
    <location>
        <begin position="83"/>
        <end position="108"/>
    </location>
</feature>
<evidence type="ECO:0000256" key="7">
    <source>
        <dbReference type="ARBA" id="ARBA00022884"/>
    </source>
</evidence>
<dbReference type="InterPro" id="IPR012340">
    <property type="entry name" value="NA-bd_OB-fold"/>
</dbReference>
<evidence type="ECO:0000256" key="1">
    <source>
        <dbReference type="ARBA" id="ARBA00001946"/>
    </source>
</evidence>
<evidence type="ECO:0000256" key="4">
    <source>
        <dbReference type="ARBA" id="ARBA00022723"/>
    </source>
</evidence>
<dbReference type="HOGENOM" id="CLU_003468_5_3_7"/>
<dbReference type="KEGG" id="dat:HRM2_06710"/>
<feature type="domain" description="RNase E/G thioredoxin-like" evidence="10">
    <location>
        <begin position="431"/>
        <end position="513"/>
    </location>
</feature>
<dbReference type="InterPro" id="IPR004659">
    <property type="entry name" value="RNase_E/G"/>
</dbReference>
<keyword evidence="6" id="KW-0460">Magnesium</keyword>
<evidence type="ECO:0000313" key="12">
    <source>
        <dbReference type="Proteomes" id="UP000000442"/>
    </source>
</evidence>
<dbReference type="GO" id="GO:0006364">
    <property type="term" value="P:rRNA processing"/>
    <property type="evidence" value="ECO:0007669"/>
    <property type="project" value="TreeGrafter"/>
</dbReference>
<dbReference type="GO" id="GO:0004540">
    <property type="term" value="F:RNA nuclease activity"/>
    <property type="evidence" value="ECO:0007669"/>
    <property type="project" value="InterPro"/>
</dbReference>
<dbReference type="EC" id="3.1.4.-" evidence="11"/>
<evidence type="ECO:0000256" key="8">
    <source>
        <dbReference type="SAM" id="MobiDB-lite"/>
    </source>
</evidence>
<dbReference type="SUPFAM" id="SSF50249">
    <property type="entry name" value="Nucleic acid-binding proteins"/>
    <property type="match status" value="1"/>
</dbReference>
<keyword evidence="5 11" id="KW-0378">Hydrolase</keyword>
<comment type="cofactor">
    <cofactor evidence="1">
        <name>Mg(2+)</name>
        <dbReference type="ChEBI" id="CHEBI:18420"/>
    </cofactor>
</comment>
<organism evidence="11 12">
    <name type="scientific">Desulforapulum autotrophicum (strain ATCC 43914 / DSM 3382 / VKM B-1955 / HRM2)</name>
    <name type="common">Desulfobacterium autotrophicum</name>
    <dbReference type="NCBI Taxonomy" id="177437"/>
    <lineage>
        <taxon>Bacteria</taxon>
        <taxon>Pseudomonadati</taxon>
        <taxon>Thermodesulfobacteriota</taxon>
        <taxon>Desulfobacteria</taxon>
        <taxon>Desulfobacterales</taxon>
        <taxon>Desulfobacteraceae</taxon>
        <taxon>Desulforapulum</taxon>
    </lineage>
</organism>
<dbReference type="eggNOG" id="COG1530">
    <property type="taxonomic scope" value="Bacteria"/>
</dbReference>
<evidence type="ECO:0000259" key="10">
    <source>
        <dbReference type="Pfam" id="PF20833"/>
    </source>
</evidence>
<name>C0QIZ5_DESAH</name>
<evidence type="ECO:0000256" key="6">
    <source>
        <dbReference type="ARBA" id="ARBA00022842"/>
    </source>
</evidence>
<reference evidence="11 12" key="1">
    <citation type="journal article" date="2009" name="Environ. Microbiol.">
        <title>Genome sequence of Desulfobacterium autotrophicum HRM2, a marine sulfate reducer oxidizing organic carbon completely to carbon dioxide.</title>
        <authorList>
            <person name="Strittmatter A.W."/>
            <person name="Liesegang H."/>
            <person name="Rabus R."/>
            <person name="Decker I."/>
            <person name="Amann J."/>
            <person name="Andres S."/>
            <person name="Henne A."/>
            <person name="Fricke W.F."/>
            <person name="Martinez-Arias R."/>
            <person name="Bartels D."/>
            <person name="Goesmann A."/>
            <person name="Krause L."/>
            <person name="Puehler A."/>
            <person name="Klenk H.P."/>
            <person name="Richter M."/>
            <person name="Schuler M."/>
            <person name="Gloeckner F.O."/>
            <person name="Meyerdierks A."/>
            <person name="Gottschalk G."/>
            <person name="Amann R."/>
        </authorList>
    </citation>
    <scope>NUCLEOTIDE SEQUENCE [LARGE SCALE GENOMIC DNA]</scope>
    <source>
        <strain evidence="12">ATCC 43914 / DSM 3382 / HRM2</strain>
    </source>
</reference>
<protein>
    <submittedName>
        <fullName evidence="11">Rne1</fullName>
        <ecNumber evidence="11">3.1.4.-</ecNumber>
    </submittedName>
</protein>
<dbReference type="GO" id="GO:0016787">
    <property type="term" value="F:hydrolase activity"/>
    <property type="evidence" value="ECO:0007669"/>
    <property type="project" value="UniProtKB-KW"/>
</dbReference>
<evidence type="ECO:0000313" key="11">
    <source>
        <dbReference type="EMBL" id="ACN13785.1"/>
    </source>
</evidence>
<accession>C0QIZ5</accession>
<dbReference type="Gene3D" id="2.40.50.140">
    <property type="entry name" value="Nucleic acid-binding proteins"/>
    <property type="match status" value="1"/>
</dbReference>
<evidence type="ECO:0000256" key="2">
    <source>
        <dbReference type="ARBA" id="ARBA00022490"/>
    </source>
</evidence>
<dbReference type="AlphaFoldDB" id="C0QIZ5"/>
<dbReference type="GO" id="GO:0003723">
    <property type="term" value="F:RNA binding"/>
    <property type="evidence" value="ECO:0007669"/>
    <property type="project" value="UniProtKB-KW"/>
</dbReference>
<dbReference type="RefSeq" id="WP_012663033.1">
    <property type="nucleotide sequence ID" value="NC_012108.1"/>
</dbReference>
<dbReference type="PANTHER" id="PTHR30001:SF0">
    <property type="entry name" value="RIBONUCLEASE G"/>
    <property type="match status" value="1"/>
</dbReference>
<keyword evidence="3" id="KW-0540">Nuclease</keyword>
<dbReference type="InterPro" id="IPR048583">
    <property type="entry name" value="RNase_E_G_thioredoxin-like"/>
</dbReference>
<dbReference type="PANTHER" id="PTHR30001">
    <property type="entry name" value="RIBONUCLEASE"/>
    <property type="match status" value="1"/>
</dbReference>
<dbReference type="Proteomes" id="UP000000442">
    <property type="component" value="Chromosome"/>
</dbReference>
<keyword evidence="7" id="KW-0694">RNA-binding</keyword>
<keyword evidence="4" id="KW-0479">Metal-binding</keyword>
<evidence type="ECO:0000256" key="5">
    <source>
        <dbReference type="ARBA" id="ARBA00022801"/>
    </source>
</evidence>
<dbReference type="GO" id="GO:0005737">
    <property type="term" value="C:cytoplasm"/>
    <property type="evidence" value="ECO:0007669"/>
    <property type="project" value="TreeGrafter"/>
</dbReference>
<dbReference type="STRING" id="177437.HRM2_06710"/>
<sequence>MLKELVVNAAEHETRVALLENGTIAELFIEQDDESNITGNIYKGKIQRVLPGMQAAFVDIGLAQAAFLYVDDIYDETSQELARRFEQESDADPNDPDLKPVDDTPIPMEWKPSFTTEASIEDLVTEGQEILVQISKSPIGTKGPRVTAHISLPGRFMVLMPTVDHVGISKRITADSERTRLKELLTSVRQDNFGYIFRTAAQGIDEQRLKKEIAFLTKTWESIQKKNKTSAAPTLLYRDLTVTFRAVRDLLTDEADKLVIDSKIGYESVLSFLDKLMPDIHVSVELYQGKEPIFDAYNIEGDITRALKKKVWLKSGGYIIIDPTEALVAIDVNTGRYVGKHNFDETILKTNLEAVKEIAYQIRLRNIGGIIIIDFIDMKRTQHKEKVMNLLIETLKRDKAQTNVLPLSELGLVQMTRKRVRKNLTRTLCEPCFYCGGDGMLLSKRSICYKIHRDLMSEANDIMGNMFTVKVHPEIAQLLHGEQEHLIISLEREIRRPITIYPDPQYHIEEYHIFETLAK</sequence>
<proteinExistence type="predicted"/>
<dbReference type="NCBIfam" id="TIGR00757">
    <property type="entry name" value="RNaseEG"/>
    <property type="match status" value="1"/>
</dbReference>
<dbReference type="EMBL" id="CP001087">
    <property type="protein sequence ID" value="ACN13785.1"/>
    <property type="molecule type" value="Genomic_DNA"/>
</dbReference>
<feature type="domain" description="RNA-binding protein AU-1/Ribonuclease E/G" evidence="9">
    <location>
        <begin position="151"/>
        <end position="420"/>
    </location>
</feature>
<dbReference type="InterPro" id="IPR019307">
    <property type="entry name" value="RNA-bd_AU-1/RNase_E/G"/>
</dbReference>
<keyword evidence="2" id="KW-0963">Cytoplasm</keyword>
<evidence type="ECO:0000256" key="3">
    <source>
        <dbReference type="ARBA" id="ARBA00022722"/>
    </source>
</evidence>
<keyword evidence="12" id="KW-1185">Reference proteome</keyword>
<evidence type="ECO:0000259" key="9">
    <source>
        <dbReference type="Pfam" id="PF10150"/>
    </source>
</evidence>
<dbReference type="Pfam" id="PF20833">
    <property type="entry name" value="RNase_E_G_Thio"/>
    <property type="match status" value="1"/>
</dbReference>